<dbReference type="PANTHER" id="PTHR43343:SF3">
    <property type="entry name" value="PROTEASE DO-LIKE 8, CHLOROPLASTIC"/>
    <property type="match status" value="1"/>
</dbReference>
<keyword evidence="5" id="KW-1133">Transmembrane helix</keyword>
<dbReference type="InterPro" id="IPR036034">
    <property type="entry name" value="PDZ_sf"/>
</dbReference>
<evidence type="ECO:0000256" key="3">
    <source>
        <dbReference type="ARBA" id="ARBA00022801"/>
    </source>
</evidence>
<dbReference type="EMBL" id="VIAR01000005">
    <property type="protein sequence ID" value="TQD39158.1"/>
    <property type="molecule type" value="Genomic_DNA"/>
</dbReference>
<evidence type="ECO:0000313" key="8">
    <source>
        <dbReference type="Proteomes" id="UP000317169"/>
    </source>
</evidence>
<reference evidence="7 8" key="1">
    <citation type="submission" date="2019-06" db="EMBL/GenBank/DDBJ databases">
        <title>Flavibacter putida gen. nov., sp. nov., a novel marine bacterium of the family Flavobacteriaceae isolated from coastal seawater.</title>
        <authorList>
            <person name="Feng X."/>
        </authorList>
    </citation>
    <scope>NUCLEOTIDE SEQUENCE [LARGE SCALE GENOMIC DNA]</scope>
    <source>
        <strain evidence="7 8">PLHSN227</strain>
    </source>
</reference>
<dbReference type="InterPro" id="IPR051201">
    <property type="entry name" value="Chloro_Bact_Ser_Proteases"/>
</dbReference>
<dbReference type="OrthoDB" id="9758917at2"/>
<dbReference type="SUPFAM" id="SSF50494">
    <property type="entry name" value="Trypsin-like serine proteases"/>
    <property type="match status" value="1"/>
</dbReference>
<evidence type="ECO:0000256" key="1">
    <source>
        <dbReference type="ARBA" id="ARBA00010541"/>
    </source>
</evidence>
<organism evidence="7 8">
    <name type="scientific">Haloflavibacter putidus</name>
    <dbReference type="NCBI Taxonomy" id="2576776"/>
    <lineage>
        <taxon>Bacteria</taxon>
        <taxon>Pseudomonadati</taxon>
        <taxon>Bacteroidota</taxon>
        <taxon>Flavobacteriia</taxon>
        <taxon>Flavobacteriales</taxon>
        <taxon>Flavobacteriaceae</taxon>
        <taxon>Haloflavibacter</taxon>
    </lineage>
</organism>
<dbReference type="GO" id="GO:0004252">
    <property type="term" value="F:serine-type endopeptidase activity"/>
    <property type="evidence" value="ECO:0007669"/>
    <property type="project" value="InterPro"/>
</dbReference>
<evidence type="ECO:0000259" key="6">
    <source>
        <dbReference type="PROSITE" id="PS50106"/>
    </source>
</evidence>
<keyword evidence="2" id="KW-0645">Protease</keyword>
<keyword evidence="5" id="KW-0812">Transmembrane</keyword>
<dbReference type="RefSeq" id="WP_141421606.1">
    <property type="nucleotide sequence ID" value="NZ_VIAR01000005.1"/>
</dbReference>
<dbReference type="InterPro" id="IPR001478">
    <property type="entry name" value="PDZ"/>
</dbReference>
<dbReference type="Pfam" id="PF13180">
    <property type="entry name" value="PDZ_2"/>
    <property type="match status" value="1"/>
</dbReference>
<name>A0A507ZTU5_9FLAO</name>
<dbReference type="GO" id="GO:0006508">
    <property type="term" value="P:proteolysis"/>
    <property type="evidence" value="ECO:0007669"/>
    <property type="project" value="UniProtKB-KW"/>
</dbReference>
<dbReference type="InterPro" id="IPR009003">
    <property type="entry name" value="Peptidase_S1_PA"/>
</dbReference>
<dbReference type="PRINTS" id="PR00834">
    <property type="entry name" value="PROTEASES2C"/>
</dbReference>
<keyword evidence="5" id="KW-0472">Membrane</keyword>
<dbReference type="PROSITE" id="PS50106">
    <property type="entry name" value="PDZ"/>
    <property type="match status" value="1"/>
</dbReference>
<dbReference type="FunFam" id="2.40.10.10:FF:000001">
    <property type="entry name" value="Periplasmic serine protease DegS"/>
    <property type="match status" value="1"/>
</dbReference>
<evidence type="ECO:0000256" key="4">
    <source>
        <dbReference type="ARBA" id="ARBA00022825"/>
    </source>
</evidence>
<dbReference type="PANTHER" id="PTHR43343">
    <property type="entry name" value="PEPTIDASE S12"/>
    <property type="match status" value="1"/>
</dbReference>
<dbReference type="Proteomes" id="UP000317169">
    <property type="component" value="Unassembled WGS sequence"/>
</dbReference>
<proteinExistence type="inferred from homology"/>
<accession>A0A507ZTU5</accession>
<keyword evidence="8" id="KW-1185">Reference proteome</keyword>
<evidence type="ECO:0000256" key="5">
    <source>
        <dbReference type="SAM" id="Phobius"/>
    </source>
</evidence>
<feature type="transmembrane region" description="Helical" evidence="5">
    <location>
        <begin position="7"/>
        <end position="26"/>
    </location>
</feature>
<dbReference type="SUPFAM" id="SSF50156">
    <property type="entry name" value="PDZ domain-like"/>
    <property type="match status" value="1"/>
</dbReference>
<feature type="domain" description="PDZ" evidence="6">
    <location>
        <begin position="279"/>
        <end position="368"/>
    </location>
</feature>
<dbReference type="SMART" id="SM00228">
    <property type="entry name" value="PDZ"/>
    <property type="match status" value="1"/>
</dbReference>
<dbReference type="Gene3D" id="2.40.10.120">
    <property type="match status" value="1"/>
</dbReference>
<evidence type="ECO:0000313" key="7">
    <source>
        <dbReference type="EMBL" id="TQD39158.1"/>
    </source>
</evidence>
<protein>
    <submittedName>
        <fullName evidence="7">PDZ domain-containing protein</fullName>
    </submittedName>
</protein>
<dbReference type="AlphaFoldDB" id="A0A507ZTU5"/>
<comment type="caution">
    <text evidence="7">The sequence shown here is derived from an EMBL/GenBank/DDBJ whole genome shotgun (WGS) entry which is preliminary data.</text>
</comment>
<comment type="similarity">
    <text evidence="1">Belongs to the peptidase S1C family.</text>
</comment>
<keyword evidence="4" id="KW-0720">Serine protease</keyword>
<dbReference type="InterPro" id="IPR001940">
    <property type="entry name" value="Peptidase_S1C"/>
</dbReference>
<dbReference type="Gene3D" id="2.30.42.10">
    <property type="match status" value="1"/>
</dbReference>
<gene>
    <name evidence="7" type="ORF">FKR84_07135</name>
</gene>
<sequence>MRNFAKLVLVSVFGGIITLGSYKLFLEEDYTMPSVKEFNQNTTEEASSSTSPFLVSNKFSSAAPENVPNFREAANKTVHAVVHVKNMAVYEGARNIWEYYYGKRQKGKTLRGAGSGVIITPDGYIVTNNHVIKDANEIQITLNNNITYKAELVGVDPQADIALLKIDAKDLDYIPFGDSDNVKIGDWALAVGNPFNLTSTVTAGIISAKGRDLNEGDARMQSFIQTDAAINPGNSGGALVNTNGELIGINTAITSQTGSYIGYGFAVPSNNARKIVEDLLEYGDVQQAIIGITGQTLNPKEAKSQNLSIAQGVRIASVSEGAKDAGLKRGDLITKVDGVKIKKLSDLTSYIRTKRPNDKVQVNFFRDGREKITKVELSKFETYALHVAGVEITNASDAYLENFDATYGVRILGSLSQNFEVPQNQFIIIGLDDQPVRSIKDVENIMKNKGENQPTKVTFKSLRGNIESYTFRP</sequence>
<evidence type="ECO:0000256" key="2">
    <source>
        <dbReference type="ARBA" id="ARBA00022670"/>
    </source>
</evidence>
<dbReference type="Pfam" id="PF13365">
    <property type="entry name" value="Trypsin_2"/>
    <property type="match status" value="1"/>
</dbReference>
<keyword evidence="3" id="KW-0378">Hydrolase</keyword>